<feature type="transmembrane region" description="Helical" evidence="1">
    <location>
        <begin position="52"/>
        <end position="72"/>
    </location>
</feature>
<keyword evidence="1" id="KW-0812">Transmembrane</keyword>
<gene>
    <name evidence="2" type="ORF">B0I33_112178</name>
</gene>
<dbReference type="RefSeq" id="WP_106181606.1">
    <property type="nucleotide sequence ID" value="NZ_PVNH01000012.1"/>
</dbReference>
<evidence type="ECO:0000256" key="1">
    <source>
        <dbReference type="SAM" id="Phobius"/>
    </source>
</evidence>
<dbReference type="Proteomes" id="UP000238362">
    <property type="component" value="Unassembled WGS sequence"/>
</dbReference>
<feature type="transmembrane region" description="Helical" evidence="1">
    <location>
        <begin position="84"/>
        <end position="103"/>
    </location>
</feature>
<keyword evidence="3" id="KW-1185">Reference proteome</keyword>
<feature type="transmembrane region" description="Helical" evidence="1">
    <location>
        <begin position="115"/>
        <end position="139"/>
    </location>
</feature>
<dbReference type="EMBL" id="PVNH01000012">
    <property type="protein sequence ID" value="PRX44300.1"/>
    <property type="molecule type" value="Genomic_DNA"/>
</dbReference>
<evidence type="ECO:0000313" key="2">
    <source>
        <dbReference type="EMBL" id="PRX44300.1"/>
    </source>
</evidence>
<feature type="transmembrane region" description="Helical" evidence="1">
    <location>
        <begin position="20"/>
        <end position="40"/>
    </location>
</feature>
<dbReference type="AlphaFoldDB" id="A0A2T0LMN1"/>
<protein>
    <submittedName>
        <fullName evidence="2">Uncharacterized protein</fullName>
    </submittedName>
</protein>
<sequence length="146" mass="15352">MPTDTRPDGRAVSARRSGYLVAALLSGALLYAAHAWPGWAAVPFLTERTDEVLGLVTATLVAGIAANVAYLVRDPRWLRSLGDIVTTSIGLAALVRIWAVFPFDFGDPDVGWALVARVVLGFAVVGSAIGIAVSLVCLVRAAGHRE</sequence>
<comment type="caution">
    <text evidence="2">The sequence shown here is derived from an EMBL/GenBank/DDBJ whole genome shotgun (WGS) entry which is preliminary data.</text>
</comment>
<reference evidence="2 3" key="1">
    <citation type="submission" date="2018-03" db="EMBL/GenBank/DDBJ databases">
        <title>Genomic Encyclopedia of Type Strains, Phase III (KMG-III): the genomes of soil and plant-associated and newly described type strains.</title>
        <authorList>
            <person name="Whitman W."/>
        </authorList>
    </citation>
    <scope>NUCLEOTIDE SEQUENCE [LARGE SCALE GENOMIC DNA]</scope>
    <source>
        <strain evidence="2 3">CGMCC 4.7125</strain>
    </source>
</reference>
<accession>A0A2T0LMN1</accession>
<organism evidence="2 3">
    <name type="scientific">Prauserella shujinwangii</name>
    <dbReference type="NCBI Taxonomy" id="1453103"/>
    <lineage>
        <taxon>Bacteria</taxon>
        <taxon>Bacillati</taxon>
        <taxon>Actinomycetota</taxon>
        <taxon>Actinomycetes</taxon>
        <taxon>Pseudonocardiales</taxon>
        <taxon>Pseudonocardiaceae</taxon>
        <taxon>Prauserella</taxon>
    </lineage>
</organism>
<dbReference type="OrthoDB" id="3789019at2"/>
<name>A0A2T0LMN1_9PSEU</name>
<evidence type="ECO:0000313" key="3">
    <source>
        <dbReference type="Proteomes" id="UP000238362"/>
    </source>
</evidence>
<keyword evidence="1" id="KW-0472">Membrane</keyword>
<keyword evidence="1" id="KW-1133">Transmembrane helix</keyword>
<proteinExistence type="predicted"/>